<dbReference type="AlphaFoldDB" id="A0A813N908"/>
<sequence>MHQINLLNNIKIKENQNINNEEYENRINRKSIYSRKTIILILIAVIAGLGLITTTILISITFALETSNSMNTTILSTIKHTIDSTNTNFSNNTLLSITMPITTTTITKTIVTTTTDILTRTIRIISMNTTTAIATRNLSVTMK</sequence>
<dbReference type="Proteomes" id="UP000663870">
    <property type="component" value="Unassembled WGS sequence"/>
</dbReference>
<name>A0A813N908_9BILA</name>
<evidence type="ECO:0000256" key="1">
    <source>
        <dbReference type="SAM" id="Phobius"/>
    </source>
</evidence>
<dbReference type="Proteomes" id="UP000663889">
    <property type="component" value="Unassembled WGS sequence"/>
</dbReference>
<protein>
    <submittedName>
        <fullName evidence="2">Uncharacterized protein</fullName>
    </submittedName>
</protein>
<keyword evidence="5" id="KW-1185">Reference proteome</keyword>
<evidence type="ECO:0000313" key="2">
    <source>
        <dbReference type="EMBL" id="CAF0734975.1"/>
    </source>
</evidence>
<keyword evidence="1" id="KW-1133">Transmembrane helix</keyword>
<comment type="caution">
    <text evidence="2">The sequence shown here is derived from an EMBL/GenBank/DDBJ whole genome shotgun (WGS) entry which is preliminary data.</text>
</comment>
<dbReference type="EMBL" id="CAJNOL010000008">
    <property type="protein sequence ID" value="CAF0734975.1"/>
    <property type="molecule type" value="Genomic_DNA"/>
</dbReference>
<feature type="transmembrane region" description="Helical" evidence="1">
    <location>
        <begin position="38"/>
        <end position="64"/>
    </location>
</feature>
<keyword evidence="1" id="KW-0472">Membrane</keyword>
<dbReference type="EMBL" id="CAJOBE010000173">
    <property type="protein sequence ID" value="CAF3587804.1"/>
    <property type="molecule type" value="Genomic_DNA"/>
</dbReference>
<dbReference type="EMBL" id="CAJNOU010000022">
    <property type="protein sequence ID" value="CAF0812283.1"/>
    <property type="molecule type" value="Genomic_DNA"/>
</dbReference>
<keyword evidence="1" id="KW-0812">Transmembrane</keyword>
<evidence type="ECO:0000313" key="3">
    <source>
        <dbReference type="EMBL" id="CAF0812283.1"/>
    </source>
</evidence>
<dbReference type="Proteomes" id="UP000663874">
    <property type="component" value="Unassembled WGS sequence"/>
</dbReference>
<gene>
    <name evidence="4" type="ORF">FNK824_LOCUS2765</name>
    <name evidence="2" type="ORF">JXQ802_LOCUS764</name>
    <name evidence="3" type="ORF">SEV965_LOCUS1182</name>
</gene>
<proteinExistence type="predicted"/>
<evidence type="ECO:0000313" key="5">
    <source>
        <dbReference type="Proteomes" id="UP000663870"/>
    </source>
</evidence>
<organism evidence="2 5">
    <name type="scientific">Rotaria sordida</name>
    <dbReference type="NCBI Taxonomy" id="392033"/>
    <lineage>
        <taxon>Eukaryota</taxon>
        <taxon>Metazoa</taxon>
        <taxon>Spiralia</taxon>
        <taxon>Gnathifera</taxon>
        <taxon>Rotifera</taxon>
        <taxon>Eurotatoria</taxon>
        <taxon>Bdelloidea</taxon>
        <taxon>Philodinida</taxon>
        <taxon>Philodinidae</taxon>
        <taxon>Rotaria</taxon>
    </lineage>
</organism>
<reference evidence="2" key="1">
    <citation type="submission" date="2021-02" db="EMBL/GenBank/DDBJ databases">
        <authorList>
            <person name="Nowell W R."/>
        </authorList>
    </citation>
    <scope>NUCLEOTIDE SEQUENCE</scope>
</reference>
<accession>A0A813N908</accession>
<evidence type="ECO:0000313" key="4">
    <source>
        <dbReference type="EMBL" id="CAF3587804.1"/>
    </source>
</evidence>